<feature type="compositionally biased region" description="Low complexity" evidence="1">
    <location>
        <begin position="779"/>
        <end position="789"/>
    </location>
</feature>
<protein>
    <recommendedName>
        <fullName evidence="2">RNA-editing substrate-binding complex 6 protein domain-containing protein</fullName>
    </recommendedName>
</protein>
<dbReference type="EMBL" id="CDMY01000510">
    <property type="protein sequence ID" value="CEM19242.1"/>
    <property type="molecule type" value="Genomic_DNA"/>
</dbReference>
<feature type="region of interest" description="Disordered" evidence="1">
    <location>
        <begin position="1069"/>
        <end position="1096"/>
    </location>
</feature>
<gene>
    <name evidence="3" type="ORF">Vbra_16331</name>
</gene>
<dbReference type="InParanoid" id="A0A0G4FVQ3"/>
<dbReference type="PANTHER" id="PTHR21228:SF40">
    <property type="entry name" value="LD45607P"/>
    <property type="match status" value="1"/>
</dbReference>
<feature type="region of interest" description="Disordered" evidence="1">
    <location>
        <begin position="727"/>
        <end position="765"/>
    </location>
</feature>
<feature type="region of interest" description="Disordered" evidence="1">
    <location>
        <begin position="779"/>
        <end position="798"/>
    </location>
</feature>
<dbReference type="OrthoDB" id="333056at2759"/>
<organism evidence="3 4">
    <name type="scientific">Vitrella brassicaformis (strain CCMP3155)</name>
    <dbReference type="NCBI Taxonomy" id="1169540"/>
    <lineage>
        <taxon>Eukaryota</taxon>
        <taxon>Sar</taxon>
        <taxon>Alveolata</taxon>
        <taxon>Colpodellida</taxon>
        <taxon>Vitrellaceae</taxon>
        <taxon>Vitrella</taxon>
    </lineage>
</organism>
<dbReference type="InterPro" id="IPR050870">
    <property type="entry name" value="FAST_kinase"/>
</dbReference>
<sequence length="1114" mass="124059">MRPGGPMSRTRPPRCHPQQRTDRRLIGSAPNASRISRHQPEHDPSIQRSIWAAASVDQAPSDPPASLARAMPVALRPVWSEDSWNAQLRRAEETIRASPTSSRQPGVMLISLQQPSVGAASPLEPLLPLLSSLPRLNPSRTDRRYRSLLSFIWQQRNTLTPTELCQAAASLRQLDERQMLEAFGDTLVEGVSFFSSDVMASLSRTVAHMQGGRGDSHRRGREEGFFEAVLDHMVVEPDLFAPEDFATSLLSLCMFHYPPPSSSSPPSPPPFSSRLDTAFATCDGLMASDSLPASSLIDLLEAHRLRRGYGVEGDREMYVCAGERLAGSLDDLGAAKVLRGLHALADLVGRRQGDDRMNRVFGLFFRRLDSLYLDLTASDVAMALDAATKLLPQTPSRGDAGPTSRRMLKRLLDGVKRTVGQMGRKHCLTVLRSVKELHRHWVRDADLLSLLEAQVTRELMHLTPAQLAFVVSSFAHMRYATHSSSSSSSNSNDSKANEDFWGLLRGEVAERLPSFEPKHMATSLWGLSKMGAMSRSLFNKAEIYVQQNIMGLSNCDIALTLWSFATMGIQPAPEALAVITAHLHKNVLTFSPTDLTQTLWSFTAFGAHIDPPLLSSFLTCVARQLRHLKTEELVIVAVALTRLGYRQQPILIELYRMVYAVADKLDVHQLAMVFFTFGMSGIRDDALVKRLCFRITQQADRLNPQDLSNILLGLSRLGGRGVTPSFIESMQASSPDDSGQPVGLSMLRPSYPDHDEDQHDDNARPPAKQLWTSAFAAAGDDTSSSASDSPPEAMALPSGVNGEMVSALRSRMFRSDMLRKMASRLLPSIYLTCGALQPTDAQLLMLMHCIVGRLPPPLKDKSRKRRLVAAQDDDMSDQQQQQQQQAKEGVGETSTLMTARAGESFASRPPADTDDLLNYKDMARLLIGAAHHHIIYLPFLDPLCTSLAPWLPRLHGTTLISLVWSLHSLGWSRPKFRWKLGGAIKQKTHNYQIPISIVIEAVLPLDHLGLYHRLDPKLQHEIYNRVDNETRQRLRSPLPIPEKQTENHMIREAEKDEIRIHSIDQLVPIQPDEQGETIPSSQESYDSSVKRQKESLSETGHEAIWHFMQIVRRM</sequence>
<name>A0A0G4FVQ3_VITBC</name>
<dbReference type="PANTHER" id="PTHR21228">
    <property type="entry name" value="FAST LEU-RICH DOMAIN-CONTAINING"/>
    <property type="match status" value="1"/>
</dbReference>
<evidence type="ECO:0000313" key="3">
    <source>
        <dbReference type="EMBL" id="CEM19242.1"/>
    </source>
</evidence>
<feature type="region of interest" description="Disordered" evidence="1">
    <location>
        <begin position="1"/>
        <end position="45"/>
    </location>
</feature>
<evidence type="ECO:0000256" key="1">
    <source>
        <dbReference type="SAM" id="MobiDB-lite"/>
    </source>
</evidence>
<feature type="region of interest" description="Disordered" evidence="1">
    <location>
        <begin position="861"/>
        <end position="892"/>
    </location>
</feature>
<dbReference type="VEuPathDB" id="CryptoDB:Vbra_16331"/>
<keyword evidence="4" id="KW-1185">Reference proteome</keyword>
<evidence type="ECO:0000259" key="2">
    <source>
        <dbReference type="Pfam" id="PF26188"/>
    </source>
</evidence>
<evidence type="ECO:0000313" key="4">
    <source>
        <dbReference type="Proteomes" id="UP000041254"/>
    </source>
</evidence>
<feature type="compositionally biased region" description="Polar residues" evidence="1">
    <location>
        <begin position="727"/>
        <end position="737"/>
    </location>
</feature>
<dbReference type="GO" id="GO:0035770">
    <property type="term" value="C:ribonucleoprotein granule"/>
    <property type="evidence" value="ECO:0007669"/>
    <property type="project" value="TreeGrafter"/>
</dbReference>
<feature type="compositionally biased region" description="Polar residues" evidence="1">
    <location>
        <begin position="1077"/>
        <end position="1087"/>
    </location>
</feature>
<dbReference type="Pfam" id="PF26188">
    <property type="entry name" value="RESC6"/>
    <property type="match status" value="1"/>
</dbReference>
<dbReference type="GO" id="GO:0044528">
    <property type="term" value="P:regulation of mitochondrial mRNA stability"/>
    <property type="evidence" value="ECO:0007669"/>
    <property type="project" value="TreeGrafter"/>
</dbReference>
<reference evidence="3 4" key="1">
    <citation type="submission" date="2014-11" db="EMBL/GenBank/DDBJ databases">
        <authorList>
            <person name="Zhu J."/>
            <person name="Qi W."/>
            <person name="Song R."/>
        </authorList>
    </citation>
    <scope>NUCLEOTIDE SEQUENCE [LARGE SCALE GENOMIC DNA]</scope>
</reference>
<dbReference type="GO" id="GO:0003723">
    <property type="term" value="F:RNA binding"/>
    <property type="evidence" value="ECO:0007669"/>
    <property type="project" value="TreeGrafter"/>
</dbReference>
<dbReference type="GO" id="GO:0000963">
    <property type="term" value="P:mitochondrial RNA processing"/>
    <property type="evidence" value="ECO:0007669"/>
    <property type="project" value="TreeGrafter"/>
</dbReference>
<feature type="compositionally biased region" description="Basic and acidic residues" evidence="1">
    <location>
        <begin position="751"/>
        <end position="763"/>
    </location>
</feature>
<dbReference type="InterPro" id="IPR058917">
    <property type="entry name" value="RESC6_dom"/>
</dbReference>
<feature type="domain" description="RNA-editing substrate-binding complex 6 protein" evidence="2">
    <location>
        <begin position="544"/>
        <end position="718"/>
    </location>
</feature>
<dbReference type="GO" id="GO:0005759">
    <property type="term" value="C:mitochondrial matrix"/>
    <property type="evidence" value="ECO:0007669"/>
    <property type="project" value="TreeGrafter"/>
</dbReference>
<proteinExistence type="predicted"/>
<dbReference type="AlphaFoldDB" id="A0A0G4FVQ3"/>
<dbReference type="Proteomes" id="UP000041254">
    <property type="component" value="Unassembled WGS sequence"/>
</dbReference>
<accession>A0A0G4FVQ3</accession>